<dbReference type="GO" id="GO:0009279">
    <property type="term" value="C:cell outer membrane"/>
    <property type="evidence" value="ECO:0007669"/>
    <property type="project" value="UniProtKB-SubCell"/>
</dbReference>
<gene>
    <name evidence="9" type="ORF">GCM10011585_36930</name>
</gene>
<evidence type="ECO:0000256" key="6">
    <source>
        <dbReference type="ARBA" id="ARBA00023237"/>
    </source>
</evidence>
<accession>A0A917HUZ9</accession>
<sequence>MLRKYFSKGAILALCALWIAMFTSSSLMAQVDTGGVTGTVTDSTGAAVPDAQVTLTNPSTGIVQSTRSTSTGTYSFSAVRAGNYNLKGEAPGFQIFTANGVEVHIQNILTIDLHLSTGAVAQQVTVTAAAPLLQAENGAVGQTITSQTVNDLPLQSRNWASLSQLSAGVTTAPPGNPSADSGSTSSAYFVVDGANVWQNDFRLNGINDNIEMYGGSYTNSNATITPPPDAIQEFKLQSVNYSAEFGHSTGGVVNATTKSGTNQFHGDVWEYVRNDVFNANLFFNKLNHVARPEYRQNIFGATIGGPIVRDKTFFFFAYQGQRYVTPTPATSTVPTTSMVNSGFTNLQDLITYNTGTGTDALGRIIPHGTVLDPATTRTIPASGVDPVTGLHGTPGSYVRDPFYTGSLAGMTNFTGATSQLNILPASRLDPNAVKLLGVYPAQNQSGLNNNFFYDPKTTLNISTYDVRIDENINQKNIVNGTFDRSLYAAAVPSSLPGLAVGQTGGRNDSLPAYAFAVGYTHIFTETLSNDMHVGMMHADKLQQSVYGNTFGIPAQYGIQGIPQVANNGGLPPTSINGLTHIGVGNYTPTIQYVYSIEGADSVTKVYRNHVFKAGIQVDDIEGNISQPPQGRGNMTFSGQYTDIPNKNSSFTGLGDLLLTPMISSVGGVNNVGGLSTFGGSNVAATNDHRWYTGAYFQDDWKITPTLTLNLGVRWDYFTPYAEVSGRQANFVAAGGNGNTGTYYIPKQGCNVARSSSFDALLASSNIKLDCVSGLSLGQAQKTNFAPRVGFAYRMTPTQVLRGGYGIAYGALGNLGYGGTLGTNYPFVYTSTFNSPDSQHPLIPVTNGSTATMENAFTQINIGDPTVNTGQGLNLYGRQYNFQTPYIQSVNLAFQNQLTNHDSLEIGYVGSMGRHLDNLGYFNSPSQLLPPSANAQNYVPFPSFARNATYETTNAASSYNALQTTYEHQMNSGLSILANYSWSKCMTDQHTQASQNQQYRAEWLPGFGIKGDYGLCDTDATNVVHASGSYKLPFGHGRAFLGNSNKATDLAIGGWVVNMIYTYQTGQPFTVTCPTATSEFGCFANVVKGTNIYAGPHNFRQWLNPAAFAQPPSVTAIGQADYSPLGGGPQQARGPNYKNLDASLLKNFAFTERVGLQFRAEAFNLTNTTPFGQPGSLNFTGSNFSSITGARNGGNASRRLQLAMKLSF</sequence>
<keyword evidence="3" id="KW-1134">Transmembrane beta strand</keyword>
<dbReference type="Pfam" id="PF13620">
    <property type="entry name" value="CarboxypepD_reg"/>
    <property type="match status" value="1"/>
</dbReference>
<dbReference type="GO" id="GO:0015344">
    <property type="term" value="F:siderophore uptake transmembrane transporter activity"/>
    <property type="evidence" value="ECO:0007669"/>
    <property type="project" value="TreeGrafter"/>
</dbReference>
<dbReference type="SUPFAM" id="SSF49464">
    <property type="entry name" value="Carboxypeptidase regulatory domain-like"/>
    <property type="match status" value="1"/>
</dbReference>
<feature type="chain" id="PRO_5037502619" description="TonB-dependent transporter Oar-like beta-barrel domain-containing protein" evidence="7">
    <location>
        <begin position="30"/>
        <end position="1207"/>
    </location>
</feature>
<comment type="subcellular location">
    <subcellularLocation>
        <location evidence="1">Cell outer membrane</location>
        <topology evidence="1">Multi-pass membrane protein</topology>
    </subcellularLocation>
</comment>
<evidence type="ECO:0000313" key="9">
    <source>
        <dbReference type="EMBL" id="GGG89327.1"/>
    </source>
</evidence>
<reference evidence="9" key="2">
    <citation type="submission" date="2020-09" db="EMBL/GenBank/DDBJ databases">
        <authorList>
            <person name="Sun Q."/>
            <person name="Zhou Y."/>
        </authorList>
    </citation>
    <scope>NUCLEOTIDE SEQUENCE</scope>
    <source>
        <strain evidence="9">CGMCC 1.12997</strain>
    </source>
</reference>
<keyword evidence="2" id="KW-0813">Transport</keyword>
<evidence type="ECO:0000256" key="4">
    <source>
        <dbReference type="ARBA" id="ARBA00022692"/>
    </source>
</evidence>
<dbReference type="AlphaFoldDB" id="A0A917HUZ9"/>
<keyword evidence="5" id="KW-0472">Membrane</keyword>
<evidence type="ECO:0000259" key="8">
    <source>
        <dbReference type="Pfam" id="PF25183"/>
    </source>
</evidence>
<evidence type="ECO:0000256" key="2">
    <source>
        <dbReference type="ARBA" id="ARBA00022448"/>
    </source>
</evidence>
<protein>
    <recommendedName>
        <fullName evidence="8">TonB-dependent transporter Oar-like beta-barrel domain-containing protein</fullName>
    </recommendedName>
</protein>
<organism evidence="9 10">
    <name type="scientific">Edaphobacter dinghuensis</name>
    <dbReference type="NCBI Taxonomy" id="1560005"/>
    <lineage>
        <taxon>Bacteria</taxon>
        <taxon>Pseudomonadati</taxon>
        <taxon>Acidobacteriota</taxon>
        <taxon>Terriglobia</taxon>
        <taxon>Terriglobales</taxon>
        <taxon>Acidobacteriaceae</taxon>
        <taxon>Edaphobacter</taxon>
    </lineage>
</organism>
<evidence type="ECO:0000256" key="7">
    <source>
        <dbReference type="SAM" id="SignalP"/>
    </source>
</evidence>
<dbReference type="GO" id="GO:0044718">
    <property type="term" value="P:siderophore transmembrane transport"/>
    <property type="evidence" value="ECO:0007669"/>
    <property type="project" value="TreeGrafter"/>
</dbReference>
<dbReference type="Gene3D" id="2.40.170.20">
    <property type="entry name" value="TonB-dependent receptor, beta-barrel domain"/>
    <property type="match status" value="1"/>
</dbReference>
<dbReference type="InterPro" id="IPR039426">
    <property type="entry name" value="TonB-dep_rcpt-like"/>
</dbReference>
<keyword evidence="10" id="KW-1185">Reference proteome</keyword>
<keyword evidence="4" id="KW-0812">Transmembrane</keyword>
<keyword evidence="7" id="KW-0732">Signal</keyword>
<dbReference type="InterPro" id="IPR008969">
    <property type="entry name" value="CarboxyPept-like_regulatory"/>
</dbReference>
<dbReference type="InterPro" id="IPR057601">
    <property type="entry name" value="Oar-like_b-barrel"/>
</dbReference>
<dbReference type="EMBL" id="BMGT01000005">
    <property type="protein sequence ID" value="GGG89327.1"/>
    <property type="molecule type" value="Genomic_DNA"/>
</dbReference>
<feature type="signal peptide" evidence="7">
    <location>
        <begin position="1"/>
        <end position="29"/>
    </location>
</feature>
<evidence type="ECO:0000256" key="3">
    <source>
        <dbReference type="ARBA" id="ARBA00022452"/>
    </source>
</evidence>
<dbReference type="Pfam" id="PF25183">
    <property type="entry name" value="OMP_b-brl_4"/>
    <property type="match status" value="1"/>
</dbReference>
<comment type="caution">
    <text evidence="9">The sequence shown here is derived from an EMBL/GenBank/DDBJ whole genome shotgun (WGS) entry which is preliminary data.</text>
</comment>
<evidence type="ECO:0000313" key="10">
    <source>
        <dbReference type="Proteomes" id="UP000647241"/>
    </source>
</evidence>
<feature type="domain" description="TonB-dependent transporter Oar-like beta-barrel" evidence="8">
    <location>
        <begin position="256"/>
        <end position="1200"/>
    </location>
</feature>
<evidence type="ECO:0000256" key="5">
    <source>
        <dbReference type="ARBA" id="ARBA00023136"/>
    </source>
</evidence>
<name>A0A917HUZ9_9BACT</name>
<dbReference type="SUPFAM" id="SSF56935">
    <property type="entry name" value="Porins"/>
    <property type="match status" value="1"/>
</dbReference>
<dbReference type="PANTHER" id="PTHR30069:SF46">
    <property type="entry name" value="OAR PROTEIN"/>
    <property type="match status" value="1"/>
</dbReference>
<keyword evidence="6" id="KW-0998">Cell outer membrane</keyword>
<evidence type="ECO:0000256" key="1">
    <source>
        <dbReference type="ARBA" id="ARBA00004571"/>
    </source>
</evidence>
<reference evidence="9" key="1">
    <citation type="journal article" date="2014" name="Int. J. Syst. Evol. Microbiol.">
        <title>Complete genome sequence of Corynebacterium casei LMG S-19264T (=DSM 44701T), isolated from a smear-ripened cheese.</title>
        <authorList>
            <consortium name="US DOE Joint Genome Institute (JGI-PGF)"/>
            <person name="Walter F."/>
            <person name="Albersmeier A."/>
            <person name="Kalinowski J."/>
            <person name="Ruckert C."/>
        </authorList>
    </citation>
    <scope>NUCLEOTIDE SEQUENCE</scope>
    <source>
        <strain evidence="9">CGMCC 1.12997</strain>
    </source>
</reference>
<dbReference type="PANTHER" id="PTHR30069">
    <property type="entry name" value="TONB-DEPENDENT OUTER MEMBRANE RECEPTOR"/>
    <property type="match status" value="1"/>
</dbReference>
<dbReference type="Gene3D" id="2.60.40.1120">
    <property type="entry name" value="Carboxypeptidase-like, regulatory domain"/>
    <property type="match status" value="1"/>
</dbReference>
<dbReference type="Proteomes" id="UP000647241">
    <property type="component" value="Unassembled WGS sequence"/>
</dbReference>
<dbReference type="InterPro" id="IPR036942">
    <property type="entry name" value="Beta-barrel_TonB_sf"/>
</dbReference>
<proteinExistence type="predicted"/>
<dbReference type="RefSeq" id="WP_188555730.1">
    <property type="nucleotide sequence ID" value="NZ_BMGT01000005.1"/>
</dbReference>